<evidence type="ECO:0000313" key="10">
    <source>
        <dbReference type="EMBL" id="MEA9355785.1"/>
    </source>
</evidence>
<dbReference type="SUPFAM" id="SSF103473">
    <property type="entry name" value="MFS general substrate transporter"/>
    <property type="match status" value="1"/>
</dbReference>
<feature type="domain" description="Major facilitator superfamily (MFS) profile" evidence="9">
    <location>
        <begin position="12"/>
        <end position="395"/>
    </location>
</feature>
<protein>
    <submittedName>
        <fullName evidence="10">Bcr/CflA family multidrug efflux MFS transporter</fullName>
    </submittedName>
</protein>
<evidence type="ECO:0000256" key="7">
    <source>
        <dbReference type="ARBA" id="ARBA00023136"/>
    </source>
</evidence>
<dbReference type="InterPro" id="IPR011701">
    <property type="entry name" value="MFS"/>
</dbReference>
<feature type="transmembrane region" description="Helical" evidence="8">
    <location>
        <begin position="281"/>
        <end position="302"/>
    </location>
</feature>
<keyword evidence="6 8" id="KW-1133">Transmembrane helix</keyword>
<dbReference type="InterPro" id="IPR020846">
    <property type="entry name" value="MFS_dom"/>
</dbReference>
<comment type="caution">
    <text evidence="10">The sequence shown here is derived from an EMBL/GenBank/DDBJ whole genome shotgun (WGS) entry which is preliminary data.</text>
</comment>
<gene>
    <name evidence="10" type="ORF">SHI21_06220</name>
</gene>
<feature type="transmembrane region" description="Helical" evidence="8">
    <location>
        <begin position="223"/>
        <end position="244"/>
    </location>
</feature>
<evidence type="ECO:0000256" key="8">
    <source>
        <dbReference type="SAM" id="Phobius"/>
    </source>
</evidence>
<feature type="transmembrane region" description="Helical" evidence="8">
    <location>
        <begin position="12"/>
        <end position="30"/>
    </location>
</feature>
<name>A0ABU5VVX8_9BACT</name>
<keyword evidence="5 8" id="KW-0812">Transmembrane</keyword>
<dbReference type="Proteomes" id="UP001302274">
    <property type="component" value="Unassembled WGS sequence"/>
</dbReference>
<evidence type="ECO:0000256" key="2">
    <source>
        <dbReference type="ARBA" id="ARBA00006236"/>
    </source>
</evidence>
<feature type="transmembrane region" description="Helical" evidence="8">
    <location>
        <begin position="164"/>
        <end position="186"/>
    </location>
</feature>
<keyword evidence="4" id="KW-1003">Cell membrane</keyword>
<dbReference type="InterPro" id="IPR036259">
    <property type="entry name" value="MFS_trans_sf"/>
</dbReference>
<evidence type="ECO:0000256" key="1">
    <source>
        <dbReference type="ARBA" id="ARBA00004651"/>
    </source>
</evidence>
<dbReference type="PROSITE" id="PS50850">
    <property type="entry name" value="MFS"/>
    <property type="match status" value="1"/>
</dbReference>
<accession>A0ABU5VVX8</accession>
<feature type="transmembrane region" description="Helical" evidence="8">
    <location>
        <begin position="250"/>
        <end position="269"/>
    </location>
</feature>
<evidence type="ECO:0000256" key="5">
    <source>
        <dbReference type="ARBA" id="ARBA00022692"/>
    </source>
</evidence>
<dbReference type="RefSeq" id="WP_323575416.1">
    <property type="nucleotide sequence ID" value="NZ_JAYGJQ010000001.1"/>
</dbReference>
<dbReference type="PANTHER" id="PTHR23502:SF132">
    <property type="entry name" value="POLYAMINE TRANSPORTER 2-RELATED"/>
    <property type="match status" value="1"/>
</dbReference>
<dbReference type="NCBIfam" id="TIGR00710">
    <property type="entry name" value="efflux_Bcr_CflA"/>
    <property type="match status" value="1"/>
</dbReference>
<feature type="transmembrane region" description="Helical" evidence="8">
    <location>
        <begin position="50"/>
        <end position="67"/>
    </location>
</feature>
<feature type="transmembrane region" description="Helical" evidence="8">
    <location>
        <begin position="136"/>
        <end position="158"/>
    </location>
</feature>
<feature type="transmembrane region" description="Helical" evidence="8">
    <location>
        <begin position="103"/>
        <end position="124"/>
    </location>
</feature>
<dbReference type="EMBL" id="JAYGJQ010000001">
    <property type="protein sequence ID" value="MEA9355785.1"/>
    <property type="molecule type" value="Genomic_DNA"/>
</dbReference>
<dbReference type="Gene3D" id="1.20.1720.10">
    <property type="entry name" value="Multidrug resistance protein D"/>
    <property type="match status" value="1"/>
</dbReference>
<evidence type="ECO:0000313" key="11">
    <source>
        <dbReference type="Proteomes" id="UP001302274"/>
    </source>
</evidence>
<sequence>MKNKSFTDGKGLIVLLGALTAFDPLSIDMYLPAFSDIQAEFLTSIDKVELSMSAFFIGMAVGQLFYGPLSDRFGRKRPLLAGMFLYLIATIGCAFAPNIETFIVLRVLQALGGCAGMVITRAVIRDLFESKKVADFLSSMALIMGLAPILAPSIGGFVNQLLGWRAIFGLLAVSNIVCLACIYLFLPETIKQKSSNLSIKSMLTSYGQLFRERSFVGYLIPDTAIRAGMFAYIAGSPFVFIELYNIPKEHYGWIFGMNALGLMAASQINRRLLKRFDSDMILRWSVRVAAVAATIVFISPQISSQVSMLLIPIFLFLATLNFVGPNALAGALASQGHRAGTASALYGCMQWSLASASSFMVSYFHNGTATPMTGTILACGLVSLIAYQILKPQVGDRNQLREVEKTIVIPSEAEPGV</sequence>
<keyword evidence="7 8" id="KW-0472">Membrane</keyword>
<feature type="transmembrane region" description="Helical" evidence="8">
    <location>
        <begin position="308"/>
        <end position="332"/>
    </location>
</feature>
<keyword evidence="3" id="KW-0813">Transport</keyword>
<comment type="similarity">
    <text evidence="2">Belongs to the major facilitator superfamily. Bcr/CmlA family.</text>
</comment>
<organism evidence="10 11">
    <name type="scientific">Bacteriovorax antarcticus</name>
    <dbReference type="NCBI Taxonomy" id="3088717"/>
    <lineage>
        <taxon>Bacteria</taxon>
        <taxon>Pseudomonadati</taxon>
        <taxon>Bdellovibrionota</taxon>
        <taxon>Bacteriovoracia</taxon>
        <taxon>Bacteriovoracales</taxon>
        <taxon>Bacteriovoracaceae</taxon>
        <taxon>Bacteriovorax</taxon>
    </lineage>
</organism>
<proteinExistence type="inferred from homology"/>
<keyword evidence="11" id="KW-1185">Reference proteome</keyword>
<comment type="subcellular location">
    <subcellularLocation>
        <location evidence="1">Cell membrane</location>
        <topology evidence="1">Multi-pass membrane protein</topology>
    </subcellularLocation>
</comment>
<dbReference type="PANTHER" id="PTHR23502">
    <property type="entry name" value="MAJOR FACILITATOR SUPERFAMILY"/>
    <property type="match status" value="1"/>
</dbReference>
<evidence type="ECO:0000256" key="6">
    <source>
        <dbReference type="ARBA" id="ARBA00022989"/>
    </source>
</evidence>
<evidence type="ECO:0000256" key="4">
    <source>
        <dbReference type="ARBA" id="ARBA00022475"/>
    </source>
</evidence>
<dbReference type="CDD" id="cd17320">
    <property type="entry name" value="MFS_MdfA_MDR_like"/>
    <property type="match status" value="1"/>
</dbReference>
<feature type="transmembrane region" description="Helical" evidence="8">
    <location>
        <begin position="344"/>
        <end position="365"/>
    </location>
</feature>
<evidence type="ECO:0000256" key="3">
    <source>
        <dbReference type="ARBA" id="ARBA00022448"/>
    </source>
</evidence>
<feature type="transmembrane region" description="Helical" evidence="8">
    <location>
        <begin position="79"/>
        <end position="97"/>
    </location>
</feature>
<reference evidence="10 11" key="1">
    <citation type="submission" date="2023-11" db="EMBL/GenBank/DDBJ databases">
        <title>A Novel Polar Bacteriovorax (B. antarcticus) Isolated from the Biocrust in Antarctica.</title>
        <authorList>
            <person name="Mun W."/>
            <person name="Choi S.Y."/>
            <person name="Mitchell R.J."/>
        </authorList>
    </citation>
    <scope>NUCLEOTIDE SEQUENCE [LARGE SCALE GENOMIC DNA]</scope>
    <source>
        <strain evidence="10 11">PP10</strain>
    </source>
</reference>
<dbReference type="NCBIfam" id="NF008314">
    <property type="entry name" value="PRK11102.1"/>
    <property type="match status" value="1"/>
</dbReference>
<feature type="transmembrane region" description="Helical" evidence="8">
    <location>
        <begin position="371"/>
        <end position="390"/>
    </location>
</feature>
<dbReference type="Pfam" id="PF07690">
    <property type="entry name" value="MFS_1"/>
    <property type="match status" value="1"/>
</dbReference>
<dbReference type="InterPro" id="IPR004812">
    <property type="entry name" value="Efflux_drug-R_Bcr/CmlA"/>
</dbReference>
<evidence type="ECO:0000259" key="9">
    <source>
        <dbReference type="PROSITE" id="PS50850"/>
    </source>
</evidence>